<dbReference type="GO" id="GO:0005886">
    <property type="term" value="C:plasma membrane"/>
    <property type="evidence" value="ECO:0007669"/>
    <property type="project" value="UniProtKB-SubCell"/>
</dbReference>
<feature type="transmembrane region" description="Helical" evidence="10">
    <location>
        <begin position="274"/>
        <end position="293"/>
    </location>
</feature>
<dbReference type="PANTHER" id="PTHR43653:SF1">
    <property type="entry name" value="CYTOCHROME C-TYPE BIOGENESIS PROTEIN CCMF"/>
    <property type="match status" value="1"/>
</dbReference>
<comment type="function">
    <text evidence="9">Required for the biogenesis of c-type cytochromes. Possible subunit of a heme lyase.</text>
</comment>
<dbReference type="PRINTS" id="PR01410">
    <property type="entry name" value="CCBIOGENESIS"/>
</dbReference>
<keyword evidence="7 10" id="KW-1133">Transmembrane helix</keyword>
<dbReference type="PANTHER" id="PTHR43653">
    <property type="entry name" value="CYTOCHROME C ASSEMBLY PROTEIN-RELATED"/>
    <property type="match status" value="1"/>
</dbReference>
<keyword evidence="8 10" id="KW-0472">Membrane</keyword>
<evidence type="ECO:0000256" key="1">
    <source>
        <dbReference type="ARBA" id="ARBA00004429"/>
    </source>
</evidence>
<keyword evidence="3" id="KW-1003">Cell membrane</keyword>
<dbReference type="Pfam" id="PF16327">
    <property type="entry name" value="CcmF_C"/>
    <property type="match status" value="1"/>
</dbReference>
<reference evidence="13 14" key="1">
    <citation type="journal article" date="2008" name="BMC Genomics">
        <title>The missing link: Bordetella petrii is endowed with both the metabolic versatility of environmental bacteria and virulence traits of pathogenic Bordetellae.</title>
        <authorList>
            <person name="Gross R."/>
            <person name="Guzman C.A."/>
            <person name="Sebaihia M."/>
            <person name="Martins Dos Santos V.A."/>
            <person name="Pieper D.H."/>
            <person name="Koebnik R."/>
            <person name="Lechner M."/>
            <person name="Bartels D."/>
            <person name="Buhrmester J."/>
            <person name="Choudhuri J.V."/>
            <person name="Ebensen T."/>
            <person name="Gaigalat L."/>
            <person name="Herrmann S."/>
            <person name="Khachane A.N."/>
            <person name="Larisch C."/>
            <person name="Link S."/>
            <person name="Linke B."/>
            <person name="Meyer F."/>
            <person name="Mormann S."/>
            <person name="Nakunst D."/>
            <person name="Rueckert C."/>
            <person name="Schneiker-Bekel S."/>
            <person name="Schulze K."/>
            <person name="Vorhoelter F.J."/>
            <person name="Yevsa T."/>
            <person name="Engle J.T."/>
            <person name="Goldman W.E."/>
            <person name="Puehler A."/>
            <person name="Goebel U.B."/>
            <person name="Goesmann A."/>
            <person name="Bloecker H."/>
            <person name="Kaiser O."/>
            <person name="Martinez-Arias R."/>
        </authorList>
    </citation>
    <scope>NUCLEOTIDE SEQUENCE [LARGE SCALE GENOMIC DNA]</scope>
    <source>
        <strain evidence="14">ATCC BAA-461 / DSM 12804 / CCUG 43448 / CIP 107267 / Se-1111R</strain>
    </source>
</reference>
<evidence type="ECO:0000256" key="6">
    <source>
        <dbReference type="ARBA" id="ARBA00022748"/>
    </source>
</evidence>
<keyword evidence="5 10" id="KW-0812">Transmembrane</keyword>
<dbReference type="GO" id="GO:0020037">
    <property type="term" value="F:heme binding"/>
    <property type="evidence" value="ECO:0007669"/>
    <property type="project" value="InterPro"/>
</dbReference>
<evidence type="ECO:0000313" key="13">
    <source>
        <dbReference type="EMBL" id="CAP44117.1"/>
    </source>
</evidence>
<comment type="similarity">
    <text evidence="2">Belongs to the CcmF/CycK/Ccl1/NrfE/CcsA family.</text>
</comment>
<feature type="domain" description="Cytochrome c-type biogenesis protein CcmF C-terminal" evidence="12">
    <location>
        <begin position="99"/>
        <end position="417"/>
    </location>
</feature>
<evidence type="ECO:0000313" key="14">
    <source>
        <dbReference type="Proteomes" id="UP000001225"/>
    </source>
</evidence>
<evidence type="ECO:0000256" key="10">
    <source>
        <dbReference type="SAM" id="Phobius"/>
    </source>
</evidence>
<dbReference type="Pfam" id="PF01578">
    <property type="entry name" value="Cytochrom_C_asm"/>
    <property type="match status" value="1"/>
</dbReference>
<dbReference type="InterPro" id="IPR002541">
    <property type="entry name" value="Cyt_c_assembly"/>
</dbReference>
<dbReference type="InterPro" id="IPR003567">
    <property type="entry name" value="Cyt_c_biogenesis"/>
</dbReference>
<keyword evidence="6" id="KW-0201">Cytochrome c-type biogenesis</keyword>
<proteinExistence type="inferred from homology"/>
<evidence type="ECO:0000256" key="3">
    <source>
        <dbReference type="ARBA" id="ARBA00022475"/>
    </source>
</evidence>
<dbReference type="InterPro" id="IPR003568">
    <property type="entry name" value="Cyt_c_biogenesis_CcmF"/>
</dbReference>
<gene>
    <name evidence="13" type="primary">cycK</name>
    <name evidence="13" type="ordered locus">Bpet3774</name>
</gene>
<dbReference type="GO" id="GO:0017004">
    <property type="term" value="P:cytochrome complex assembly"/>
    <property type="evidence" value="ECO:0007669"/>
    <property type="project" value="UniProtKB-KW"/>
</dbReference>
<feature type="transmembrane region" description="Helical" evidence="10">
    <location>
        <begin position="178"/>
        <end position="197"/>
    </location>
</feature>
<dbReference type="STRING" id="94624.Bpet3774"/>
<evidence type="ECO:0000256" key="8">
    <source>
        <dbReference type="ARBA" id="ARBA00023136"/>
    </source>
</evidence>
<dbReference type="PRINTS" id="PR01411">
    <property type="entry name" value="CCMFBIOGNSIS"/>
</dbReference>
<keyword evidence="4" id="KW-0997">Cell inner membrane</keyword>
<dbReference type="KEGG" id="bpt:Bpet3774"/>
<organism evidence="13 14">
    <name type="scientific">Bordetella petrii (strain ATCC BAA-461 / DSM 12804 / CCUG 43448 / CIP 107267 / Se-1111R)</name>
    <dbReference type="NCBI Taxonomy" id="340100"/>
    <lineage>
        <taxon>Bacteria</taxon>
        <taxon>Pseudomonadati</taxon>
        <taxon>Pseudomonadota</taxon>
        <taxon>Betaproteobacteria</taxon>
        <taxon>Burkholderiales</taxon>
        <taxon>Alcaligenaceae</taxon>
        <taxon>Bordetella</taxon>
    </lineage>
</organism>
<feature type="domain" description="Cytochrome c assembly protein" evidence="11">
    <location>
        <begin position="5"/>
        <end position="79"/>
    </location>
</feature>
<dbReference type="EMBL" id="AM902716">
    <property type="protein sequence ID" value="CAP44117.1"/>
    <property type="molecule type" value="Genomic_DNA"/>
</dbReference>
<feature type="transmembrane region" description="Helical" evidence="10">
    <location>
        <begin position="395"/>
        <end position="414"/>
    </location>
</feature>
<feature type="transmembrane region" description="Helical" evidence="10">
    <location>
        <begin position="209"/>
        <end position="227"/>
    </location>
</feature>
<feature type="transmembrane region" description="Helical" evidence="10">
    <location>
        <begin position="58"/>
        <end position="77"/>
    </location>
</feature>
<dbReference type="Proteomes" id="UP000001225">
    <property type="component" value="Chromosome"/>
</dbReference>
<keyword evidence="14" id="KW-1185">Reference proteome</keyword>
<accession>A9I308</accession>
<evidence type="ECO:0000256" key="9">
    <source>
        <dbReference type="ARBA" id="ARBA00037230"/>
    </source>
</evidence>
<feature type="transmembrane region" description="Helical" evidence="10">
    <location>
        <begin position="97"/>
        <end position="115"/>
    </location>
</feature>
<dbReference type="AlphaFoldDB" id="A9I308"/>
<dbReference type="GO" id="GO:0015232">
    <property type="term" value="F:heme transmembrane transporter activity"/>
    <property type="evidence" value="ECO:0007669"/>
    <property type="project" value="InterPro"/>
</dbReference>
<dbReference type="eggNOG" id="COG1138">
    <property type="taxonomic scope" value="Bacteria"/>
</dbReference>
<name>A9I308_BORPD</name>
<evidence type="ECO:0000259" key="12">
    <source>
        <dbReference type="Pfam" id="PF16327"/>
    </source>
</evidence>
<evidence type="ECO:0000256" key="7">
    <source>
        <dbReference type="ARBA" id="ARBA00022989"/>
    </source>
</evidence>
<protein>
    <submittedName>
        <fullName evidence="13">Cytochrome c-type biogenesis protein CcmF</fullName>
    </submittedName>
</protein>
<comment type="subcellular location">
    <subcellularLocation>
        <location evidence="1">Cell inner membrane</location>
        <topology evidence="1">Multi-pass membrane protein</topology>
    </subcellularLocation>
</comment>
<dbReference type="InterPro" id="IPR032523">
    <property type="entry name" value="CcmF_C"/>
</dbReference>
<evidence type="ECO:0000256" key="4">
    <source>
        <dbReference type="ARBA" id="ARBA00022519"/>
    </source>
</evidence>
<feature type="transmembrane region" description="Helical" evidence="10">
    <location>
        <begin position="136"/>
        <end position="158"/>
    </location>
</feature>
<evidence type="ECO:0000256" key="2">
    <source>
        <dbReference type="ARBA" id="ARBA00009186"/>
    </source>
</evidence>
<evidence type="ECO:0000259" key="11">
    <source>
        <dbReference type="Pfam" id="PF01578"/>
    </source>
</evidence>
<feature type="transmembrane region" description="Helical" evidence="10">
    <location>
        <begin position="233"/>
        <end position="253"/>
    </location>
</feature>
<evidence type="ECO:0000256" key="5">
    <source>
        <dbReference type="ARBA" id="ARBA00022692"/>
    </source>
</evidence>
<sequence>MSPRGIALGSWWAYYELGWGGWWFWDPVENSSFIPWLVGTALIHSLAVTEKRNSFKSWTVLLAISTFSLSLFGAFLVRSGVLTSVHAFATDPRRGVFILMLFTVVTGSSLLLFALRAPKVGMGGRFALISRESFLLVNNILLTVAAGAVVLGTVYPLVLDALGLGKLSVGPPYFNSVFVPLMMPALLLMAVGPIANWKTAKTSALIKQLYSPASVALLAGVGVPFLFEHWTVSAALGVALASWIAAAVIIGVVQRMRATRSGLLAQPRSWLGMHLAHLGIAVFVAGVTLVTSYETEQDLRMMPDNTVSAGGYELTFKGVSKVLGPNYEAEVGEVFLSRNGQFLRSLHPEKRDYFSSDMPLTEAAIDANGLRHLYVSLGEPLGDGAWSVRVYYKPFVDWIWIGSILMALGGLLAISDRRYRLKRRQRSAALAAKGRA</sequence>